<name>A0ACB9RH18_9MYRT</name>
<evidence type="ECO:0000313" key="1">
    <source>
        <dbReference type="EMBL" id="KAI4378190.1"/>
    </source>
</evidence>
<keyword evidence="2" id="KW-1185">Reference proteome</keyword>
<organism evidence="1 2">
    <name type="scientific">Melastoma candidum</name>
    <dbReference type="NCBI Taxonomy" id="119954"/>
    <lineage>
        <taxon>Eukaryota</taxon>
        <taxon>Viridiplantae</taxon>
        <taxon>Streptophyta</taxon>
        <taxon>Embryophyta</taxon>
        <taxon>Tracheophyta</taxon>
        <taxon>Spermatophyta</taxon>
        <taxon>Magnoliopsida</taxon>
        <taxon>eudicotyledons</taxon>
        <taxon>Gunneridae</taxon>
        <taxon>Pentapetalae</taxon>
        <taxon>rosids</taxon>
        <taxon>malvids</taxon>
        <taxon>Myrtales</taxon>
        <taxon>Melastomataceae</taxon>
        <taxon>Melastomatoideae</taxon>
        <taxon>Melastomateae</taxon>
        <taxon>Melastoma</taxon>
    </lineage>
</organism>
<sequence>MARSVKDYTQVLALLTLLVMSGSSRGLDDLNPVLELRKEGGDGRTIYSRKLLAVGVVTQDYDDVCPNPKHDPRKKPGCKNTP</sequence>
<proteinExistence type="predicted"/>
<accession>A0ACB9RH18</accession>
<protein>
    <submittedName>
        <fullName evidence="1">Uncharacterized protein</fullName>
    </submittedName>
</protein>
<reference evidence="2" key="1">
    <citation type="journal article" date="2023" name="Front. Plant Sci.">
        <title>Chromosomal-level genome assembly of Melastoma candidum provides insights into trichome evolution.</title>
        <authorList>
            <person name="Zhong Y."/>
            <person name="Wu W."/>
            <person name="Sun C."/>
            <person name="Zou P."/>
            <person name="Liu Y."/>
            <person name="Dai S."/>
            <person name="Zhou R."/>
        </authorList>
    </citation>
    <scope>NUCLEOTIDE SEQUENCE [LARGE SCALE GENOMIC DNA]</scope>
</reference>
<comment type="caution">
    <text evidence="1">The sequence shown here is derived from an EMBL/GenBank/DDBJ whole genome shotgun (WGS) entry which is preliminary data.</text>
</comment>
<evidence type="ECO:0000313" key="2">
    <source>
        <dbReference type="Proteomes" id="UP001057402"/>
    </source>
</evidence>
<dbReference type="EMBL" id="CM042883">
    <property type="protein sequence ID" value="KAI4378190.1"/>
    <property type="molecule type" value="Genomic_DNA"/>
</dbReference>
<dbReference type="Proteomes" id="UP001057402">
    <property type="component" value="Chromosome 4"/>
</dbReference>
<gene>
    <name evidence="1" type="ORF">MLD38_015708</name>
</gene>